<evidence type="ECO:0000313" key="17">
    <source>
        <dbReference type="EMBL" id="RMB83395.1"/>
    </source>
</evidence>
<dbReference type="Pfam" id="PF12911">
    <property type="entry name" value="OppC_N"/>
    <property type="match status" value="1"/>
</dbReference>
<dbReference type="SUPFAM" id="SSF52540">
    <property type="entry name" value="P-loop containing nucleoside triphosphate hydrolases"/>
    <property type="match status" value="1"/>
</dbReference>
<evidence type="ECO:0000256" key="13">
    <source>
        <dbReference type="RuleBase" id="RU363032"/>
    </source>
</evidence>
<evidence type="ECO:0000256" key="9">
    <source>
        <dbReference type="ARBA" id="ARBA00022840"/>
    </source>
</evidence>
<feature type="transmembrane region" description="Helical" evidence="13">
    <location>
        <begin position="216"/>
        <end position="239"/>
    </location>
</feature>
<dbReference type="GO" id="GO:0016887">
    <property type="term" value="F:ATP hydrolysis activity"/>
    <property type="evidence" value="ECO:0007669"/>
    <property type="project" value="InterPro"/>
</dbReference>
<dbReference type="CDD" id="cd03257">
    <property type="entry name" value="ABC_NikE_OppD_transporters"/>
    <property type="match status" value="1"/>
</dbReference>
<evidence type="ECO:0000256" key="7">
    <source>
        <dbReference type="ARBA" id="ARBA00022692"/>
    </source>
</evidence>
<feature type="transmembrane region" description="Helical" evidence="13">
    <location>
        <begin position="95"/>
        <end position="123"/>
    </location>
</feature>
<dbReference type="PROSITE" id="PS50928">
    <property type="entry name" value="ABC_TM1"/>
    <property type="match status" value="1"/>
</dbReference>
<evidence type="ECO:0000256" key="11">
    <source>
        <dbReference type="ARBA" id="ARBA00022989"/>
    </source>
</evidence>
<comment type="similarity">
    <text evidence="13">Belongs to the binding-protein-dependent transport system permease family.</text>
</comment>
<keyword evidence="8" id="KW-0547">Nucleotide-binding</keyword>
<comment type="caution">
    <text evidence="17">The sequence shown here is derived from an EMBL/GenBank/DDBJ whole genome shotgun (WGS) entry which is preliminary data.</text>
</comment>
<dbReference type="FunFam" id="3.40.50.300:FF:000016">
    <property type="entry name" value="Oligopeptide ABC transporter ATP-binding component"/>
    <property type="match status" value="1"/>
</dbReference>
<evidence type="ECO:0000256" key="4">
    <source>
        <dbReference type="ARBA" id="ARBA00022448"/>
    </source>
</evidence>
<protein>
    <submittedName>
        <fullName evidence="17">ABC transporter</fullName>
    </submittedName>
</protein>
<dbReference type="PROSITE" id="PS00211">
    <property type="entry name" value="ABC_TRANSPORTER_1"/>
    <property type="match status" value="1"/>
</dbReference>
<dbReference type="OrthoDB" id="9809030at2"/>
<dbReference type="Pfam" id="PF00528">
    <property type="entry name" value="BPD_transp_1"/>
    <property type="match status" value="1"/>
</dbReference>
<evidence type="ECO:0000256" key="12">
    <source>
        <dbReference type="ARBA" id="ARBA00023136"/>
    </source>
</evidence>
<evidence type="ECO:0000256" key="1">
    <source>
        <dbReference type="ARBA" id="ARBA00004141"/>
    </source>
</evidence>
<dbReference type="PANTHER" id="PTHR43297">
    <property type="entry name" value="OLIGOPEPTIDE TRANSPORT ATP-BINDING PROTEIN APPD"/>
    <property type="match status" value="1"/>
</dbReference>
<keyword evidence="5" id="KW-1003">Cell membrane</keyword>
<dbReference type="PANTHER" id="PTHR43297:SF14">
    <property type="entry name" value="ATPASE AAA-TYPE CORE DOMAIN-CONTAINING PROTEIN"/>
    <property type="match status" value="1"/>
</dbReference>
<dbReference type="EMBL" id="PENI01000016">
    <property type="protein sequence ID" value="RMB83395.1"/>
    <property type="molecule type" value="Genomic_DNA"/>
</dbReference>
<dbReference type="CDD" id="cd06261">
    <property type="entry name" value="TM_PBP2"/>
    <property type="match status" value="1"/>
</dbReference>
<evidence type="ECO:0000259" key="15">
    <source>
        <dbReference type="PROSITE" id="PS50893"/>
    </source>
</evidence>
<dbReference type="InterPro" id="IPR025966">
    <property type="entry name" value="OppC_N"/>
</dbReference>
<dbReference type="SMART" id="SM00382">
    <property type="entry name" value="AAA"/>
    <property type="match status" value="1"/>
</dbReference>
<feature type="transmembrane region" description="Helical" evidence="13">
    <location>
        <begin position="264"/>
        <end position="285"/>
    </location>
</feature>
<name>A0A3M0I3J4_9ACTN</name>
<accession>A0A3M0I3J4</accession>
<gene>
    <name evidence="17" type="ORF">CTZ28_23810</name>
</gene>
<sequence>MSQQLAPPGPDRTAAAPAKRKRRVTRALLRNPMAVGSVVTLAAMTLLCLLAPVITSHDPMYSSVEHVNAPTGTEGWWLGGDAQGRDMWSRLLASIGVSLTAALIGTGVSIVIGVVFGLIAGYVGRAIDSIASWVFNLVLALPTLLILIVLLPVTRGSYQLTMLLLGVMLSPGVYRLVRNMVIGVRRELYIDAAKVAGLSTWRILTRHVFFVVRGPIVIQAAFIATICINVQAGLAFLGVGANTPSFGSMISQAFTNLYGHPVQLLWPTLGLVALTGSLILFANAYRDALAGTTTAARRRSRRAIADVTRHADEAAPAAEKPTGKALLTVQDLSIAYPRPDGSLNEVVHKVSLTVDSGEVVGLVGESGSGKTQTAFAILGLLPHEAVVTAKEASLDGRPLLAMTPAELRKLRGPGVAYIPQEPMSNLDPSFTVGSQLVEALRRTMPRVQARQRVLELLARVGIPDPERTFDSYPHQISGGMAQRVLIAGAVATHPKVLIADEPTTALDVTVQAEILDLLRELQRELKMAVLLVTHNFGVVADLCDRVVVMRDGRDVETGEVRQIFSRPAHEYTKSLIDSILDEETLRTDAPVSKAKEGAR</sequence>
<dbReference type="Proteomes" id="UP000270471">
    <property type="component" value="Unassembled WGS sequence"/>
</dbReference>
<feature type="region of interest" description="Disordered" evidence="14">
    <location>
        <begin position="1"/>
        <end position="21"/>
    </location>
</feature>
<evidence type="ECO:0000256" key="8">
    <source>
        <dbReference type="ARBA" id="ARBA00022741"/>
    </source>
</evidence>
<dbReference type="Gene3D" id="3.40.50.300">
    <property type="entry name" value="P-loop containing nucleotide triphosphate hydrolases"/>
    <property type="match status" value="1"/>
</dbReference>
<keyword evidence="7 13" id="KW-0812">Transmembrane</keyword>
<keyword evidence="9" id="KW-0067">ATP-binding</keyword>
<evidence type="ECO:0000313" key="18">
    <source>
        <dbReference type="Proteomes" id="UP000270471"/>
    </source>
</evidence>
<feature type="domain" description="ABC transmembrane type-1" evidence="16">
    <location>
        <begin position="95"/>
        <end position="290"/>
    </location>
</feature>
<dbReference type="InterPro" id="IPR000515">
    <property type="entry name" value="MetI-like"/>
</dbReference>
<evidence type="ECO:0000256" key="10">
    <source>
        <dbReference type="ARBA" id="ARBA00022967"/>
    </source>
</evidence>
<dbReference type="Pfam" id="PF00005">
    <property type="entry name" value="ABC_tran"/>
    <property type="match status" value="1"/>
</dbReference>
<keyword evidence="18" id="KW-1185">Reference proteome</keyword>
<dbReference type="GO" id="GO:0005886">
    <property type="term" value="C:plasma membrane"/>
    <property type="evidence" value="ECO:0007669"/>
    <property type="project" value="UniProtKB-SubCell"/>
</dbReference>
<keyword evidence="12 13" id="KW-0472">Membrane</keyword>
<evidence type="ECO:0000256" key="3">
    <source>
        <dbReference type="ARBA" id="ARBA00005417"/>
    </source>
</evidence>
<feature type="domain" description="ABC transporter" evidence="15">
    <location>
        <begin position="327"/>
        <end position="576"/>
    </location>
</feature>
<dbReference type="PROSITE" id="PS50893">
    <property type="entry name" value="ABC_TRANSPORTER_2"/>
    <property type="match status" value="1"/>
</dbReference>
<reference evidence="17 18" key="1">
    <citation type="submission" date="2017-11" db="EMBL/GenBank/DDBJ databases">
        <title>Draft genome of actinobacteria isolated from guarana (Paullinia cupana (Mart.) Ducke.</title>
        <authorList>
            <person name="Siqueira K.A."/>
            <person name="Liotti R.G."/>
            <person name="Mendes T.A.O."/>
            <person name="Soares M.A."/>
        </authorList>
    </citation>
    <scope>NUCLEOTIDE SEQUENCE [LARGE SCALE GENOMIC DNA]</scope>
    <source>
        <strain evidence="17 18">193</strain>
    </source>
</reference>
<comment type="subcellular location">
    <subcellularLocation>
        <location evidence="13">Cell membrane</location>
        <topology evidence="13">Multi-pass membrane protein</topology>
    </subcellularLocation>
    <subcellularLocation>
        <location evidence="2">Cell membrane</location>
        <topology evidence="2">Peripheral membrane protein</topology>
    </subcellularLocation>
    <subcellularLocation>
        <location evidence="1">Membrane</location>
        <topology evidence="1">Multi-pass membrane protein</topology>
    </subcellularLocation>
</comment>
<evidence type="ECO:0000256" key="14">
    <source>
        <dbReference type="SAM" id="MobiDB-lite"/>
    </source>
</evidence>
<feature type="transmembrane region" description="Helical" evidence="13">
    <location>
        <begin position="28"/>
        <end position="54"/>
    </location>
</feature>
<dbReference type="InterPro" id="IPR003593">
    <property type="entry name" value="AAA+_ATPase"/>
</dbReference>
<comment type="similarity">
    <text evidence="3">Belongs to the ABC transporter superfamily.</text>
</comment>
<evidence type="ECO:0000256" key="5">
    <source>
        <dbReference type="ARBA" id="ARBA00022475"/>
    </source>
</evidence>
<evidence type="ECO:0000256" key="6">
    <source>
        <dbReference type="ARBA" id="ARBA00022519"/>
    </source>
</evidence>
<keyword evidence="4 13" id="KW-0813">Transport</keyword>
<evidence type="ECO:0000256" key="2">
    <source>
        <dbReference type="ARBA" id="ARBA00004202"/>
    </source>
</evidence>
<keyword evidence="6" id="KW-0997">Cell inner membrane</keyword>
<dbReference type="SUPFAM" id="SSF161098">
    <property type="entry name" value="MetI-like"/>
    <property type="match status" value="1"/>
</dbReference>
<dbReference type="InterPro" id="IPR050388">
    <property type="entry name" value="ABC_Ni/Peptide_Import"/>
</dbReference>
<keyword evidence="11 13" id="KW-1133">Transmembrane helix</keyword>
<organism evidence="17 18">
    <name type="scientific">Streptomyces shenzhenensis</name>
    <dbReference type="NCBI Taxonomy" id="943815"/>
    <lineage>
        <taxon>Bacteria</taxon>
        <taxon>Bacillati</taxon>
        <taxon>Actinomycetota</taxon>
        <taxon>Actinomycetes</taxon>
        <taxon>Kitasatosporales</taxon>
        <taxon>Streptomycetaceae</taxon>
        <taxon>Streptomyces</taxon>
    </lineage>
</organism>
<dbReference type="InterPro" id="IPR003439">
    <property type="entry name" value="ABC_transporter-like_ATP-bd"/>
</dbReference>
<dbReference type="RefSeq" id="WP_121891749.1">
    <property type="nucleotide sequence ID" value="NZ_PENI01000016.1"/>
</dbReference>
<proteinExistence type="inferred from homology"/>
<dbReference type="GO" id="GO:0005524">
    <property type="term" value="F:ATP binding"/>
    <property type="evidence" value="ECO:0007669"/>
    <property type="project" value="UniProtKB-KW"/>
</dbReference>
<feature type="transmembrane region" description="Helical" evidence="13">
    <location>
        <begin position="130"/>
        <end position="151"/>
    </location>
</feature>
<dbReference type="AlphaFoldDB" id="A0A3M0I3J4"/>
<evidence type="ECO:0000259" key="16">
    <source>
        <dbReference type="PROSITE" id="PS50928"/>
    </source>
</evidence>
<keyword evidence="10" id="KW-1278">Translocase</keyword>
<dbReference type="InterPro" id="IPR035906">
    <property type="entry name" value="MetI-like_sf"/>
</dbReference>
<dbReference type="InterPro" id="IPR027417">
    <property type="entry name" value="P-loop_NTPase"/>
</dbReference>
<dbReference type="Gene3D" id="1.10.3720.10">
    <property type="entry name" value="MetI-like"/>
    <property type="match status" value="1"/>
</dbReference>
<dbReference type="GO" id="GO:0055085">
    <property type="term" value="P:transmembrane transport"/>
    <property type="evidence" value="ECO:0007669"/>
    <property type="project" value="InterPro"/>
</dbReference>
<dbReference type="InterPro" id="IPR017871">
    <property type="entry name" value="ABC_transporter-like_CS"/>
</dbReference>
<feature type="transmembrane region" description="Helical" evidence="13">
    <location>
        <begin position="157"/>
        <end position="177"/>
    </location>
</feature>